<evidence type="ECO:0000313" key="7">
    <source>
        <dbReference type="EMBL" id="RKO99633.1"/>
    </source>
</evidence>
<dbReference type="OrthoDB" id="374045at2759"/>
<evidence type="ECO:0000259" key="6">
    <source>
        <dbReference type="SMART" id="SM01131"/>
    </source>
</evidence>
<dbReference type="Gene3D" id="3.90.1640.10">
    <property type="entry name" value="inorganic pyrophosphatase (n-terminal core)"/>
    <property type="match status" value="1"/>
</dbReference>
<dbReference type="InterPro" id="IPR001667">
    <property type="entry name" value="DDH_dom"/>
</dbReference>
<evidence type="ECO:0000256" key="1">
    <source>
        <dbReference type="ARBA" id="ARBA00001936"/>
    </source>
</evidence>
<dbReference type="InterPro" id="IPR038763">
    <property type="entry name" value="DHH_sf"/>
</dbReference>
<feature type="region of interest" description="Disordered" evidence="5">
    <location>
        <begin position="284"/>
        <end position="303"/>
    </location>
</feature>
<evidence type="ECO:0000256" key="2">
    <source>
        <dbReference type="ARBA" id="ARBA00022723"/>
    </source>
</evidence>
<dbReference type="PANTHER" id="PTHR12112:SF39">
    <property type="entry name" value="EG:152A3.5 PROTEIN (FBGN0003116_PN PROTEIN)"/>
    <property type="match status" value="1"/>
</dbReference>
<feature type="region of interest" description="Disordered" evidence="5">
    <location>
        <begin position="34"/>
        <end position="53"/>
    </location>
</feature>
<sequence>MTAAASYSAREAARHARAFLHAARTRLARDGVLRPHAMPATPPPPAAAAAAAGAASPAGPPCTLVLGNESADLDSIVASLAYAALLDPGFAGAGEDADTGTAAPDAPSAVPVVLVPRSEFRLRTHVAWAFARVFGSADAADAVVTPLLFTDDIDWARMPPHYRIVLVDHNRLGLSWQTLSPRVIGILDHHQDLGCHRDAPLRRITTACGSCSSLVAAEWSSGSGSGSGVPSRPPPWLAELLLCAILEDSSCLRPQYERTFPVDVDAARFLWRCRSHAIAASATDTSEPAATADGNNSNSNNDDDARQTWFSTVWKALQAAKYNLRGLSLPELMAKDAKVWEVHGVRYGISSITWHLQGAQGLLAAHGGWPALVAMLHPWMRDRGLDLALIMTAQTLPAARDGHAVEDGDDGVFCRELVLATWPGPSPASPVGQPPLLPPPHDHTSLVAAFNAGGDALQLTPFWNNDAQDGARPCCVYAYNQANTRCSRKQVEPYLRAQIEANTAPTG</sequence>
<keyword evidence="8" id="KW-1185">Reference proteome</keyword>
<feature type="compositionally biased region" description="Low complexity" evidence="5">
    <location>
        <begin position="289"/>
        <end position="300"/>
    </location>
</feature>
<dbReference type="Proteomes" id="UP000274922">
    <property type="component" value="Unassembled WGS sequence"/>
</dbReference>
<evidence type="ECO:0000313" key="8">
    <source>
        <dbReference type="Proteomes" id="UP000274922"/>
    </source>
</evidence>
<dbReference type="AlphaFoldDB" id="A0A4P9X3L8"/>
<reference evidence="8" key="1">
    <citation type="journal article" date="2018" name="Nat. Microbiol.">
        <title>Leveraging single-cell genomics to expand the fungal tree of life.</title>
        <authorList>
            <person name="Ahrendt S.R."/>
            <person name="Quandt C.A."/>
            <person name="Ciobanu D."/>
            <person name="Clum A."/>
            <person name="Salamov A."/>
            <person name="Andreopoulos B."/>
            <person name="Cheng J.F."/>
            <person name="Woyke T."/>
            <person name="Pelin A."/>
            <person name="Henrissat B."/>
            <person name="Reynolds N.K."/>
            <person name="Benny G.L."/>
            <person name="Smith M.E."/>
            <person name="James T.Y."/>
            <person name="Grigoriev I.V."/>
        </authorList>
    </citation>
    <scope>NUCLEOTIDE SEQUENCE [LARGE SCALE GENOMIC DNA]</scope>
    <source>
        <strain evidence="8">ATCC 52028</strain>
    </source>
</reference>
<evidence type="ECO:0000256" key="3">
    <source>
        <dbReference type="ARBA" id="ARBA00022801"/>
    </source>
</evidence>
<dbReference type="SMART" id="SM01131">
    <property type="entry name" value="DHHA2"/>
    <property type="match status" value="1"/>
</dbReference>
<keyword evidence="2" id="KW-0479">Metal-binding</keyword>
<evidence type="ECO:0000256" key="4">
    <source>
        <dbReference type="ARBA" id="ARBA00023211"/>
    </source>
</evidence>
<accession>A0A4P9X3L8</accession>
<organism evidence="7 8">
    <name type="scientific">Caulochytrium protostelioides</name>
    <dbReference type="NCBI Taxonomy" id="1555241"/>
    <lineage>
        <taxon>Eukaryota</taxon>
        <taxon>Fungi</taxon>
        <taxon>Fungi incertae sedis</taxon>
        <taxon>Chytridiomycota</taxon>
        <taxon>Chytridiomycota incertae sedis</taxon>
        <taxon>Chytridiomycetes</taxon>
        <taxon>Caulochytriales</taxon>
        <taxon>Caulochytriaceae</taxon>
        <taxon>Caulochytrium</taxon>
    </lineage>
</organism>
<gene>
    <name evidence="7" type="ORF">CXG81DRAFT_27613</name>
</gene>
<dbReference type="EMBL" id="ML014269">
    <property type="protein sequence ID" value="RKO99633.1"/>
    <property type="molecule type" value="Genomic_DNA"/>
</dbReference>
<dbReference type="SUPFAM" id="SSF64182">
    <property type="entry name" value="DHH phosphoesterases"/>
    <property type="match status" value="1"/>
</dbReference>
<name>A0A4P9X3L8_9FUNG</name>
<protein>
    <recommendedName>
        <fullName evidence="6">DHHA2 domain-containing protein</fullName>
    </recommendedName>
</protein>
<dbReference type="InterPro" id="IPR038222">
    <property type="entry name" value="DHHA2_dom_sf"/>
</dbReference>
<evidence type="ECO:0000256" key="5">
    <source>
        <dbReference type="SAM" id="MobiDB-lite"/>
    </source>
</evidence>
<dbReference type="GO" id="GO:0005737">
    <property type="term" value="C:cytoplasm"/>
    <property type="evidence" value="ECO:0007669"/>
    <property type="project" value="InterPro"/>
</dbReference>
<dbReference type="STRING" id="1555241.A0A4P9X3L8"/>
<dbReference type="InterPro" id="IPR004097">
    <property type="entry name" value="DHHA2"/>
</dbReference>
<feature type="domain" description="DHHA2" evidence="6">
    <location>
        <begin position="314"/>
        <end position="499"/>
    </location>
</feature>
<comment type="cofactor">
    <cofactor evidence="1">
        <name>Mn(2+)</name>
        <dbReference type="ChEBI" id="CHEBI:29035"/>
    </cofactor>
</comment>
<keyword evidence="3" id="KW-0378">Hydrolase</keyword>
<dbReference type="GO" id="GO:0004309">
    <property type="term" value="F:exopolyphosphatase activity"/>
    <property type="evidence" value="ECO:0007669"/>
    <property type="project" value="TreeGrafter"/>
</dbReference>
<proteinExistence type="predicted"/>
<dbReference type="Pfam" id="PF02833">
    <property type="entry name" value="DHHA2"/>
    <property type="match status" value="1"/>
</dbReference>
<dbReference type="Pfam" id="PF01368">
    <property type="entry name" value="DHH"/>
    <property type="match status" value="1"/>
</dbReference>
<dbReference type="Gene3D" id="3.10.310.20">
    <property type="entry name" value="DHHA2 domain"/>
    <property type="match status" value="1"/>
</dbReference>
<keyword evidence="4" id="KW-0464">Manganese</keyword>
<dbReference type="GO" id="GO:0046872">
    <property type="term" value="F:metal ion binding"/>
    <property type="evidence" value="ECO:0007669"/>
    <property type="project" value="UniProtKB-KW"/>
</dbReference>
<dbReference type="PANTHER" id="PTHR12112">
    <property type="entry name" value="BNIP - RELATED"/>
    <property type="match status" value="1"/>
</dbReference>